<feature type="region of interest" description="Disordered" evidence="3">
    <location>
        <begin position="250"/>
        <end position="276"/>
    </location>
</feature>
<dbReference type="PANTHER" id="PTHR47962">
    <property type="entry name" value="ATP-DEPENDENT HELICASE LHR-RELATED-RELATED"/>
    <property type="match status" value="1"/>
</dbReference>
<keyword evidence="1" id="KW-0547">Nucleotide-binding</keyword>
<keyword evidence="6" id="KW-0378">Hydrolase</keyword>
<dbReference type="InterPro" id="IPR011545">
    <property type="entry name" value="DEAD/DEAH_box_helicase_dom"/>
</dbReference>
<dbReference type="InterPro" id="IPR003593">
    <property type="entry name" value="AAA+_ATPase"/>
</dbReference>
<dbReference type="PANTHER" id="PTHR47962:SF5">
    <property type="entry name" value="ATP-DEPENDENT HELICASE LHR-RELATED"/>
    <property type="match status" value="1"/>
</dbReference>
<dbReference type="SMART" id="SM00382">
    <property type="entry name" value="AAA"/>
    <property type="match status" value="1"/>
</dbReference>
<dbReference type="SMART" id="SM00487">
    <property type="entry name" value="DEXDc"/>
    <property type="match status" value="1"/>
</dbReference>
<reference evidence="6" key="1">
    <citation type="submission" date="2023-02" db="EMBL/GenBank/DDBJ databases">
        <title>Georgenia sp.10Sc9-8, isolated from a soil sample collected from the Taklamakan desert.</title>
        <authorList>
            <person name="Liu S."/>
        </authorList>
    </citation>
    <scope>NUCLEOTIDE SEQUENCE</scope>
    <source>
        <strain evidence="6">10Sc9-8</strain>
    </source>
</reference>
<feature type="domain" description="Helicase C-terminal" evidence="5">
    <location>
        <begin position="284"/>
        <end position="460"/>
    </location>
</feature>
<dbReference type="InterPro" id="IPR001650">
    <property type="entry name" value="Helicase_C-like"/>
</dbReference>
<dbReference type="EMBL" id="JARACI010000767">
    <property type="protein sequence ID" value="MDD9206069.1"/>
    <property type="molecule type" value="Genomic_DNA"/>
</dbReference>
<evidence type="ECO:0000313" key="7">
    <source>
        <dbReference type="Proteomes" id="UP001165561"/>
    </source>
</evidence>
<evidence type="ECO:0000313" key="6">
    <source>
        <dbReference type="EMBL" id="MDD9206069.1"/>
    </source>
</evidence>
<comment type="caution">
    <text evidence="6">The sequence shown here is derived from an EMBL/GenBank/DDBJ whole genome shotgun (WGS) entry which is preliminary data.</text>
</comment>
<dbReference type="InterPro" id="IPR027417">
    <property type="entry name" value="P-loop_NTPase"/>
</dbReference>
<evidence type="ECO:0000256" key="1">
    <source>
        <dbReference type="ARBA" id="ARBA00022741"/>
    </source>
</evidence>
<dbReference type="Gene3D" id="3.40.50.300">
    <property type="entry name" value="P-loop containing nucleotide triphosphate hydrolases"/>
    <property type="match status" value="2"/>
</dbReference>
<evidence type="ECO:0000256" key="3">
    <source>
        <dbReference type="SAM" id="MobiDB-lite"/>
    </source>
</evidence>
<dbReference type="Proteomes" id="UP001165561">
    <property type="component" value="Unassembled WGS sequence"/>
</dbReference>
<proteinExistence type="predicted"/>
<dbReference type="InterPro" id="IPR014001">
    <property type="entry name" value="Helicase_ATP-bd"/>
</dbReference>
<dbReference type="PROSITE" id="PS51194">
    <property type="entry name" value="HELICASE_CTER"/>
    <property type="match status" value="1"/>
</dbReference>
<evidence type="ECO:0000259" key="4">
    <source>
        <dbReference type="PROSITE" id="PS51192"/>
    </source>
</evidence>
<accession>A0ABT5TVQ5</accession>
<feature type="non-terminal residue" evidence="6">
    <location>
        <position position="581"/>
    </location>
</feature>
<dbReference type="CDD" id="cd18796">
    <property type="entry name" value="SF2_C_LHR"/>
    <property type="match status" value="1"/>
</dbReference>
<dbReference type="GO" id="GO:0004386">
    <property type="term" value="F:helicase activity"/>
    <property type="evidence" value="ECO:0007669"/>
    <property type="project" value="UniProtKB-KW"/>
</dbReference>
<name>A0ABT5TVQ5_9MICO</name>
<protein>
    <submittedName>
        <fullName evidence="6">DEAD/DEAH box helicase</fullName>
    </submittedName>
</protein>
<gene>
    <name evidence="6" type="ORF">PU560_06235</name>
</gene>
<dbReference type="SMART" id="SM00490">
    <property type="entry name" value="HELICc"/>
    <property type="match status" value="1"/>
</dbReference>
<sequence>MTQQLPDFSGPVRHWFTGAFEAPTPAQSEAWAAIGSGDHALVVAPTGSGKTLAAFLSALDGLLTGPVPDPAERCRVLYVSPLKALAVDVERNLRSPLVGVGQAASALGRTVNDVRVGVRTGDTPAQERRRLGTHPPDILITTPESLYLVLTSAAREGLRGLGTVIVDEIHALAGSKRGAHLALSLERLDALLPRPAQRVGLSATVRPVATVAGYLAGARPPVDGGRPVRVVQPPSTKELRVDVVVPVADLTDPDGTDGTAPDLSGDAAGPASPRHSVWPHLTRRVLDLVAAHRSTIVFTNSRRGAERLTAQLNEMWAADQGATGTDAGGTWAAQVPGQSGTAVPVEDEVARAHHGSMSREERTRTESALKSGTLRAVVATSSLELGIDMGAVDLVVQVGAPPSVASTLQRIGRAGHQVGAVSAGVVLPTHRGELLPAAVAARRSQEGLIEEVRPPANPLDVLAQQVVAMLAVEDRTVAELTALVRRAAPFTTLGERSLEAVLDMLAGRYPSEDFAELRPRIVWDRLSGHLSARPGALRLAVTSGGTIPDRGQYGVFLASTGTGEVAARGGRRVGELDEEMV</sequence>
<evidence type="ECO:0000256" key="2">
    <source>
        <dbReference type="ARBA" id="ARBA00022840"/>
    </source>
</evidence>
<dbReference type="InterPro" id="IPR052511">
    <property type="entry name" value="ATP-dep_Helicase"/>
</dbReference>
<dbReference type="Pfam" id="PF19306">
    <property type="entry name" value="WHD_Lhr"/>
    <property type="match status" value="1"/>
</dbReference>
<dbReference type="Pfam" id="PF00270">
    <property type="entry name" value="DEAD"/>
    <property type="match status" value="1"/>
</dbReference>
<organism evidence="6 7">
    <name type="scientific">Georgenia halotolerans</name>
    <dbReference type="NCBI Taxonomy" id="3028317"/>
    <lineage>
        <taxon>Bacteria</taxon>
        <taxon>Bacillati</taxon>
        <taxon>Actinomycetota</taxon>
        <taxon>Actinomycetes</taxon>
        <taxon>Micrococcales</taxon>
        <taxon>Bogoriellaceae</taxon>
        <taxon>Georgenia</taxon>
    </lineage>
</organism>
<keyword evidence="2" id="KW-0067">ATP-binding</keyword>
<keyword evidence="7" id="KW-1185">Reference proteome</keyword>
<dbReference type="Pfam" id="PF00271">
    <property type="entry name" value="Helicase_C"/>
    <property type="match status" value="1"/>
</dbReference>
<dbReference type="SUPFAM" id="SSF52540">
    <property type="entry name" value="P-loop containing nucleoside triphosphate hydrolases"/>
    <property type="match status" value="1"/>
</dbReference>
<evidence type="ECO:0000259" key="5">
    <source>
        <dbReference type="PROSITE" id="PS51194"/>
    </source>
</evidence>
<keyword evidence="6" id="KW-0347">Helicase</keyword>
<dbReference type="PROSITE" id="PS51192">
    <property type="entry name" value="HELICASE_ATP_BIND_1"/>
    <property type="match status" value="1"/>
</dbReference>
<dbReference type="InterPro" id="IPR045628">
    <property type="entry name" value="Lhr_WH_dom"/>
</dbReference>
<feature type="domain" description="Helicase ATP-binding" evidence="4">
    <location>
        <begin position="31"/>
        <end position="223"/>
    </location>
</feature>